<organism evidence="1 2">
    <name type="scientific">Kumtagia ephedrae</name>
    <dbReference type="NCBI Taxonomy" id="2116701"/>
    <lineage>
        <taxon>Bacteria</taxon>
        <taxon>Pseudomonadati</taxon>
        <taxon>Pseudomonadota</taxon>
        <taxon>Alphaproteobacteria</taxon>
        <taxon>Hyphomicrobiales</taxon>
        <taxon>Phyllobacteriaceae</taxon>
        <taxon>Kumtagia</taxon>
    </lineage>
</organism>
<gene>
    <name evidence="1" type="ORF">C7I84_01250</name>
</gene>
<dbReference type="OrthoDB" id="7595324at2"/>
<dbReference type="CDD" id="cd05483">
    <property type="entry name" value="retropepsin_like_bacteria"/>
    <property type="match status" value="1"/>
</dbReference>
<name>A0A2P7STG5_9HYPH</name>
<keyword evidence="1" id="KW-0378">Hydrolase</keyword>
<reference evidence="1 2" key="1">
    <citation type="submission" date="2018-03" db="EMBL/GenBank/DDBJ databases">
        <title>The draft genome of Mesorhizobium sp. 6GN-30.</title>
        <authorList>
            <person name="Liu L."/>
            <person name="Li L."/>
            <person name="Wang T."/>
            <person name="Zhang X."/>
            <person name="Liang L."/>
        </authorList>
    </citation>
    <scope>NUCLEOTIDE SEQUENCE [LARGE SCALE GENOMIC DNA]</scope>
    <source>
        <strain evidence="1 2">6GN30</strain>
    </source>
</reference>
<keyword evidence="2" id="KW-1185">Reference proteome</keyword>
<dbReference type="InterPro" id="IPR011990">
    <property type="entry name" value="TPR-like_helical_dom_sf"/>
</dbReference>
<dbReference type="SUPFAM" id="SSF48452">
    <property type="entry name" value="TPR-like"/>
    <property type="match status" value="1"/>
</dbReference>
<dbReference type="InterPro" id="IPR019734">
    <property type="entry name" value="TPR_rpt"/>
</dbReference>
<dbReference type="SUPFAM" id="SSF50630">
    <property type="entry name" value="Acid proteases"/>
    <property type="match status" value="1"/>
</dbReference>
<dbReference type="PROSITE" id="PS00141">
    <property type="entry name" value="ASP_PROTEASE"/>
    <property type="match status" value="1"/>
</dbReference>
<dbReference type="Pfam" id="PF13650">
    <property type="entry name" value="Asp_protease_2"/>
    <property type="match status" value="1"/>
</dbReference>
<dbReference type="SMART" id="SM00028">
    <property type="entry name" value="TPR"/>
    <property type="match status" value="2"/>
</dbReference>
<dbReference type="Gene3D" id="2.40.70.10">
    <property type="entry name" value="Acid Proteases"/>
    <property type="match status" value="1"/>
</dbReference>
<proteinExistence type="predicted"/>
<dbReference type="RefSeq" id="WP_106770320.1">
    <property type="nucleotide sequence ID" value="NZ_PXYK01000001.1"/>
</dbReference>
<dbReference type="GO" id="GO:0004190">
    <property type="term" value="F:aspartic-type endopeptidase activity"/>
    <property type="evidence" value="ECO:0007669"/>
    <property type="project" value="InterPro"/>
</dbReference>
<dbReference type="AlphaFoldDB" id="A0A2P7STG5"/>
<keyword evidence="1" id="KW-0645">Protease</keyword>
<evidence type="ECO:0000313" key="2">
    <source>
        <dbReference type="Proteomes" id="UP000241229"/>
    </source>
</evidence>
<protein>
    <submittedName>
        <fullName evidence="1">TIGR02281 family clan AA aspartic protease</fullName>
    </submittedName>
</protein>
<evidence type="ECO:0000313" key="1">
    <source>
        <dbReference type="EMBL" id="PSJ65778.1"/>
    </source>
</evidence>
<dbReference type="InterPro" id="IPR001969">
    <property type="entry name" value="Aspartic_peptidase_AS"/>
</dbReference>
<dbReference type="GO" id="GO:0006508">
    <property type="term" value="P:proteolysis"/>
    <property type="evidence" value="ECO:0007669"/>
    <property type="project" value="UniProtKB-KW"/>
</dbReference>
<dbReference type="Proteomes" id="UP000241229">
    <property type="component" value="Unassembled WGS sequence"/>
</dbReference>
<dbReference type="Gene3D" id="1.25.40.10">
    <property type="entry name" value="Tetratricopeptide repeat domain"/>
    <property type="match status" value="1"/>
</dbReference>
<dbReference type="EMBL" id="PXYK01000001">
    <property type="protein sequence ID" value="PSJ65778.1"/>
    <property type="molecule type" value="Genomic_DNA"/>
</dbReference>
<dbReference type="InterPro" id="IPR034122">
    <property type="entry name" value="Retropepsin-like_bacterial"/>
</dbReference>
<dbReference type="InterPro" id="IPR021109">
    <property type="entry name" value="Peptidase_aspartic_dom_sf"/>
</dbReference>
<comment type="caution">
    <text evidence="1">The sequence shown here is derived from an EMBL/GenBank/DDBJ whole genome shotgun (WGS) entry which is preliminary data.</text>
</comment>
<sequence length="385" mass="43065">MIIVSEGFQSARVFAKELGSMLWGERRLSRWFVCFAVFLQLMGLGALSARAQGATEPVANPELGITLPPEIARRPAVSRELRALSREKCDRQAIYRLSKELEDESYRREAAESLVAFSTNCGGYGEALRRAINLLLDLSDYQRAVELATELIDMEPNGDNGYYLRALAYDRNNRCEQAIADYSSAVELFGDKEKISSVGYESMSRCYEQLGQYCDAMLPIENWVAIDPEQHDNDQTRAILRRLSNKGKCAQASTGVKEEKIRRKGSDVITVEGQVNGVRGTFIVDTGASFVTIKKSFAERADLKISEGQKIRLNTANGAVDGYLTRAKTVKLRSLESRRVQVVIQSDGEDDFGDGVDGLIGMSFLSRFDVVLERKMLRIRPREVQ</sequence>
<accession>A0A2P7STG5</accession>